<dbReference type="AlphaFoldDB" id="A0A370L459"/>
<evidence type="ECO:0000313" key="4">
    <source>
        <dbReference type="EMBL" id="RDJ23619.1"/>
    </source>
</evidence>
<comment type="caution">
    <text evidence="4">The sequence shown here is derived from an EMBL/GenBank/DDBJ whole genome shotgun (WGS) entry which is preliminary data.</text>
</comment>
<dbReference type="Pfam" id="PF02604">
    <property type="entry name" value="PhdYeFM_antitox"/>
    <property type="match status" value="1"/>
</dbReference>
<dbReference type="Gene3D" id="3.40.1620.10">
    <property type="entry name" value="YefM-like domain"/>
    <property type="match status" value="1"/>
</dbReference>
<dbReference type="RefSeq" id="WP_114830244.1">
    <property type="nucleotide sequence ID" value="NZ_QQTO01000023.1"/>
</dbReference>
<dbReference type="NCBIfam" id="TIGR01552">
    <property type="entry name" value="phd_fam"/>
    <property type="match status" value="1"/>
</dbReference>
<feature type="compositionally biased region" description="Basic and acidic residues" evidence="3">
    <location>
        <begin position="75"/>
        <end position="87"/>
    </location>
</feature>
<accession>A0A370L459</accession>
<evidence type="ECO:0000313" key="5">
    <source>
        <dbReference type="Proteomes" id="UP000255207"/>
    </source>
</evidence>
<dbReference type="OrthoDB" id="517402at2"/>
<dbReference type="PANTHER" id="PTHR33713">
    <property type="entry name" value="ANTITOXIN YAFN-RELATED"/>
    <property type="match status" value="1"/>
</dbReference>
<keyword evidence="5" id="KW-1185">Reference proteome</keyword>
<proteinExistence type="inferred from homology"/>
<dbReference type="Proteomes" id="UP000255207">
    <property type="component" value="Unassembled WGS sequence"/>
</dbReference>
<evidence type="ECO:0000256" key="3">
    <source>
        <dbReference type="SAM" id="MobiDB-lite"/>
    </source>
</evidence>
<dbReference type="EMBL" id="QQTP01000008">
    <property type="protein sequence ID" value="RDJ23619.1"/>
    <property type="molecule type" value="Genomic_DNA"/>
</dbReference>
<dbReference type="PANTHER" id="PTHR33713:SF9">
    <property type="entry name" value="ANTITOXIN"/>
    <property type="match status" value="1"/>
</dbReference>
<comment type="similarity">
    <text evidence="1 2">Belongs to the phD/YefM antitoxin family.</text>
</comment>
<evidence type="ECO:0000256" key="2">
    <source>
        <dbReference type="RuleBase" id="RU362080"/>
    </source>
</evidence>
<name>A0A370L459_9HYPH</name>
<protein>
    <recommendedName>
        <fullName evidence="2">Antitoxin</fullName>
    </recommendedName>
</protein>
<dbReference type="SUPFAM" id="SSF143120">
    <property type="entry name" value="YefM-like"/>
    <property type="match status" value="1"/>
</dbReference>
<dbReference type="InterPro" id="IPR051405">
    <property type="entry name" value="phD/YefM_antitoxin"/>
</dbReference>
<sequence length="87" mass="9798">MNRPEPKSWTVANAKAHFSELIDKAKAEGPQMVTRNGRPAAVLVSVEEWERKTARKGTLTEFFQNSPLRGSGIDLTREDHPPRDLDL</sequence>
<organism evidence="4 5">
    <name type="scientific">Bosea caraganae</name>
    <dbReference type="NCBI Taxonomy" id="2763117"/>
    <lineage>
        <taxon>Bacteria</taxon>
        <taxon>Pseudomonadati</taxon>
        <taxon>Pseudomonadota</taxon>
        <taxon>Alphaproteobacteria</taxon>
        <taxon>Hyphomicrobiales</taxon>
        <taxon>Boseaceae</taxon>
        <taxon>Bosea</taxon>
    </lineage>
</organism>
<feature type="region of interest" description="Disordered" evidence="3">
    <location>
        <begin position="65"/>
        <end position="87"/>
    </location>
</feature>
<evidence type="ECO:0000256" key="1">
    <source>
        <dbReference type="ARBA" id="ARBA00009981"/>
    </source>
</evidence>
<comment type="function">
    <text evidence="2">Antitoxin component of a type II toxin-antitoxin (TA) system.</text>
</comment>
<dbReference type="InterPro" id="IPR036165">
    <property type="entry name" value="YefM-like_sf"/>
</dbReference>
<gene>
    <name evidence="4" type="ORF">DWE98_15855</name>
</gene>
<dbReference type="InterPro" id="IPR006442">
    <property type="entry name" value="Antitoxin_Phd/YefM"/>
</dbReference>
<reference evidence="5" key="1">
    <citation type="submission" date="2018-07" db="EMBL/GenBank/DDBJ databases">
        <authorList>
            <person name="Safronova V.I."/>
            <person name="Chirak E.R."/>
            <person name="Sazanova A.L."/>
        </authorList>
    </citation>
    <scope>NUCLEOTIDE SEQUENCE [LARGE SCALE GENOMIC DNA]</scope>
    <source>
        <strain evidence="5">RCAM04685</strain>
    </source>
</reference>